<keyword evidence="5" id="KW-1185">Reference proteome</keyword>
<feature type="region of interest" description="Disordered" evidence="1">
    <location>
        <begin position="134"/>
        <end position="161"/>
    </location>
</feature>
<dbReference type="GO" id="GO:0007166">
    <property type="term" value="P:cell surface receptor signaling pathway"/>
    <property type="evidence" value="ECO:0007669"/>
    <property type="project" value="TreeGrafter"/>
</dbReference>
<dbReference type="GO" id="GO:0009897">
    <property type="term" value="C:external side of plasma membrane"/>
    <property type="evidence" value="ECO:0007669"/>
    <property type="project" value="TreeGrafter"/>
</dbReference>
<feature type="compositionally biased region" description="Polar residues" evidence="1">
    <location>
        <begin position="152"/>
        <end position="161"/>
    </location>
</feature>
<reference evidence="4" key="3">
    <citation type="submission" date="2025-09" db="UniProtKB">
        <authorList>
            <consortium name="Ensembl"/>
        </authorList>
    </citation>
    <scope>IDENTIFICATION</scope>
</reference>
<feature type="signal peptide" evidence="3">
    <location>
        <begin position="1"/>
        <end position="28"/>
    </location>
</feature>
<protein>
    <submittedName>
        <fullName evidence="4">T-cell surface glycoprotein CD3 gamma chain-like</fullName>
    </submittedName>
</protein>
<dbReference type="GO" id="GO:0042105">
    <property type="term" value="C:alpha-beta T cell receptor complex"/>
    <property type="evidence" value="ECO:0007669"/>
    <property type="project" value="TreeGrafter"/>
</dbReference>
<dbReference type="GO" id="GO:0004888">
    <property type="term" value="F:transmembrane signaling receptor activity"/>
    <property type="evidence" value="ECO:0007669"/>
    <property type="project" value="TreeGrafter"/>
</dbReference>
<feature type="chain" id="PRO_5025685095" evidence="3">
    <location>
        <begin position="29"/>
        <end position="182"/>
    </location>
</feature>
<sequence>MSKNTINLKVLLPRCLLLLWTLTAFVSSEDKEIQVGSLSDGIKLTCPDGQTLHRGDVEIKTEKIDYKDENTGEYICKTDGGDTGKAIFVKFRTCDNCVDLNMASVSGMIVGDIVATIVIGVAVYLIASQANRTGSVTSNKKSSDRQHLMPNEVSNRPTNDQYQQLRYKKGQKDTYDVLTNRR</sequence>
<accession>A0A673A281</accession>
<evidence type="ECO:0000256" key="3">
    <source>
        <dbReference type="SAM" id="SignalP"/>
    </source>
</evidence>
<feature type="transmembrane region" description="Helical" evidence="2">
    <location>
        <begin position="108"/>
        <end position="127"/>
    </location>
</feature>
<reference evidence="4" key="1">
    <citation type="submission" date="2019-06" db="EMBL/GenBank/DDBJ databases">
        <authorList>
            <consortium name="Wellcome Sanger Institute Data Sharing"/>
        </authorList>
    </citation>
    <scope>NUCLEOTIDE SEQUENCE [LARGE SCALE GENOMIC DNA]</scope>
</reference>
<evidence type="ECO:0000256" key="2">
    <source>
        <dbReference type="SAM" id="Phobius"/>
    </source>
</evidence>
<evidence type="ECO:0000313" key="4">
    <source>
        <dbReference type="Ensembl" id="ENSSORP00005023339.1"/>
    </source>
</evidence>
<dbReference type="InterPro" id="IPR015484">
    <property type="entry name" value="CD3_esu/gsu/dsu"/>
</dbReference>
<keyword evidence="2" id="KW-0812">Transmembrane</keyword>
<evidence type="ECO:0000313" key="5">
    <source>
        <dbReference type="Proteomes" id="UP000472271"/>
    </source>
</evidence>
<dbReference type="AlphaFoldDB" id="A0A673A281"/>
<dbReference type="RefSeq" id="XP_030007180.1">
    <property type="nucleotide sequence ID" value="XM_030151320.1"/>
</dbReference>
<keyword evidence="3" id="KW-0732">Signal</keyword>
<keyword evidence="2" id="KW-1133">Transmembrane helix</keyword>
<dbReference type="PANTHER" id="PTHR10570:SF8">
    <property type="entry name" value="T-CELL SURFACE GLYCOPROTEIN CD3 GAMMA CHAIN"/>
    <property type="match status" value="1"/>
</dbReference>
<evidence type="ECO:0000256" key="1">
    <source>
        <dbReference type="SAM" id="MobiDB-lite"/>
    </source>
</evidence>
<name>A0A673A281_9TELE</name>
<dbReference type="OrthoDB" id="8941324at2759"/>
<dbReference type="InParanoid" id="A0A673A281"/>
<organism evidence="4 5">
    <name type="scientific">Sphaeramia orbicularis</name>
    <name type="common">orbiculate cardinalfish</name>
    <dbReference type="NCBI Taxonomy" id="375764"/>
    <lineage>
        <taxon>Eukaryota</taxon>
        <taxon>Metazoa</taxon>
        <taxon>Chordata</taxon>
        <taxon>Craniata</taxon>
        <taxon>Vertebrata</taxon>
        <taxon>Euteleostomi</taxon>
        <taxon>Actinopterygii</taxon>
        <taxon>Neopterygii</taxon>
        <taxon>Teleostei</taxon>
        <taxon>Neoteleostei</taxon>
        <taxon>Acanthomorphata</taxon>
        <taxon>Gobiaria</taxon>
        <taxon>Kurtiformes</taxon>
        <taxon>Apogonoidei</taxon>
        <taxon>Apogonidae</taxon>
        <taxon>Apogoninae</taxon>
        <taxon>Sphaeramia</taxon>
    </lineage>
</organism>
<dbReference type="Proteomes" id="UP000472271">
    <property type="component" value="Chromosome 13"/>
</dbReference>
<reference evidence="4" key="2">
    <citation type="submission" date="2025-08" db="UniProtKB">
        <authorList>
            <consortium name="Ensembl"/>
        </authorList>
    </citation>
    <scope>IDENTIFICATION</scope>
</reference>
<proteinExistence type="predicted"/>
<keyword evidence="2" id="KW-0472">Membrane</keyword>
<dbReference type="GeneID" id="115431071"/>
<dbReference type="PANTHER" id="PTHR10570">
    <property type="entry name" value="T-CELL SURFACE GLYCOPROTEIN CD3 GAMMA CHAIN / DELTA CHAIN"/>
    <property type="match status" value="1"/>
</dbReference>
<dbReference type="Ensembl" id="ENSSORT00005024014.1">
    <property type="protein sequence ID" value="ENSSORP00005023339.1"/>
    <property type="gene ID" value="ENSSORG00005011295.1"/>
</dbReference>
<dbReference type="GO" id="GO:0045059">
    <property type="term" value="P:positive thymic T cell selection"/>
    <property type="evidence" value="ECO:0007669"/>
    <property type="project" value="TreeGrafter"/>
</dbReference>
<gene>
    <name evidence="4" type="primary">LOC115431071</name>
</gene>